<keyword evidence="5" id="KW-0479">Metal-binding</keyword>
<dbReference type="EMBL" id="NBNE01009883">
    <property type="protein sequence ID" value="OWY97974.1"/>
    <property type="molecule type" value="Genomic_DNA"/>
</dbReference>
<organism evidence="9 10">
    <name type="scientific">Phytophthora megakarya</name>
    <dbReference type="NCBI Taxonomy" id="4795"/>
    <lineage>
        <taxon>Eukaryota</taxon>
        <taxon>Sar</taxon>
        <taxon>Stramenopiles</taxon>
        <taxon>Oomycota</taxon>
        <taxon>Peronosporomycetes</taxon>
        <taxon>Peronosporales</taxon>
        <taxon>Peronosporaceae</taxon>
        <taxon>Phytophthora</taxon>
    </lineage>
</organism>
<dbReference type="GO" id="GO:0005634">
    <property type="term" value="C:nucleus"/>
    <property type="evidence" value="ECO:0007669"/>
    <property type="project" value="UniProtKB-SubCell"/>
</dbReference>
<evidence type="ECO:0000256" key="6">
    <source>
        <dbReference type="ARBA" id="ARBA00022801"/>
    </source>
</evidence>
<feature type="domain" description="DDE Tnp4" evidence="8">
    <location>
        <begin position="33"/>
        <end position="94"/>
    </location>
</feature>
<comment type="caution">
    <text evidence="9">The sequence shown here is derived from an EMBL/GenBank/DDBJ whole genome shotgun (WGS) entry which is preliminary data.</text>
</comment>
<dbReference type="GO" id="GO:0004518">
    <property type="term" value="F:nuclease activity"/>
    <property type="evidence" value="ECO:0007669"/>
    <property type="project" value="UniProtKB-KW"/>
</dbReference>
<comment type="subcellular location">
    <subcellularLocation>
        <location evidence="2">Nucleus</location>
    </subcellularLocation>
</comment>
<proteinExistence type="inferred from homology"/>
<dbReference type="InterPro" id="IPR045249">
    <property type="entry name" value="HARBI1-like"/>
</dbReference>
<keyword evidence="4" id="KW-0540">Nuclease</keyword>
<protein>
    <recommendedName>
        <fullName evidence="8">DDE Tnp4 domain-containing protein</fullName>
    </recommendedName>
</protein>
<evidence type="ECO:0000313" key="9">
    <source>
        <dbReference type="EMBL" id="OWY97974.1"/>
    </source>
</evidence>
<dbReference type="Proteomes" id="UP000198211">
    <property type="component" value="Unassembled WGS sequence"/>
</dbReference>
<dbReference type="PANTHER" id="PTHR22930">
    <property type="match status" value="1"/>
</dbReference>
<evidence type="ECO:0000256" key="1">
    <source>
        <dbReference type="ARBA" id="ARBA00001968"/>
    </source>
</evidence>
<evidence type="ECO:0000256" key="2">
    <source>
        <dbReference type="ARBA" id="ARBA00004123"/>
    </source>
</evidence>
<evidence type="ECO:0000313" key="10">
    <source>
        <dbReference type="Proteomes" id="UP000198211"/>
    </source>
</evidence>
<dbReference type="Pfam" id="PF13359">
    <property type="entry name" value="DDE_Tnp_4"/>
    <property type="match status" value="2"/>
</dbReference>
<dbReference type="GO" id="GO:0046872">
    <property type="term" value="F:metal ion binding"/>
    <property type="evidence" value="ECO:0007669"/>
    <property type="project" value="UniProtKB-KW"/>
</dbReference>
<dbReference type="InterPro" id="IPR027806">
    <property type="entry name" value="HARBI1_dom"/>
</dbReference>
<keyword evidence="7" id="KW-0539">Nucleus</keyword>
<comment type="similarity">
    <text evidence="3">Belongs to the HARBI1 family.</text>
</comment>
<dbReference type="GO" id="GO:0016787">
    <property type="term" value="F:hydrolase activity"/>
    <property type="evidence" value="ECO:0007669"/>
    <property type="project" value="UniProtKB-KW"/>
</dbReference>
<gene>
    <name evidence="9" type="ORF">PHMEG_00031374</name>
</gene>
<keyword evidence="6" id="KW-0378">Hydrolase</keyword>
<evidence type="ECO:0000259" key="8">
    <source>
        <dbReference type="Pfam" id="PF13359"/>
    </source>
</evidence>
<keyword evidence="10" id="KW-1185">Reference proteome</keyword>
<dbReference type="PANTHER" id="PTHR22930:SF85">
    <property type="entry name" value="GH03217P-RELATED"/>
    <property type="match status" value="1"/>
</dbReference>
<feature type="domain" description="DDE Tnp4" evidence="8">
    <location>
        <begin position="105"/>
        <end position="158"/>
    </location>
</feature>
<evidence type="ECO:0000256" key="3">
    <source>
        <dbReference type="ARBA" id="ARBA00006958"/>
    </source>
</evidence>
<evidence type="ECO:0000256" key="7">
    <source>
        <dbReference type="ARBA" id="ARBA00023242"/>
    </source>
</evidence>
<sequence>MSQSVACRYIKKLKVDGFASRGADFPDVACVFDGTLVRTRQPRDFQGFYDKSGKLSYNCLAAVDHRWKFGYFGVFSGSNSDQSMWTQSEVLGARALERLAGFVANEFSFNYHLSQTRILVECAFGRLKARFKVLHGVTDRHSHTTNARMISAAAVLHNILIDIGDKQFKAVRDEES</sequence>
<dbReference type="OrthoDB" id="2668416at2759"/>
<evidence type="ECO:0000256" key="4">
    <source>
        <dbReference type="ARBA" id="ARBA00022722"/>
    </source>
</evidence>
<evidence type="ECO:0000256" key="5">
    <source>
        <dbReference type="ARBA" id="ARBA00022723"/>
    </source>
</evidence>
<name>A0A225UY62_9STRA</name>
<comment type="cofactor">
    <cofactor evidence="1">
        <name>a divalent metal cation</name>
        <dbReference type="ChEBI" id="CHEBI:60240"/>
    </cofactor>
</comment>
<reference evidence="10" key="1">
    <citation type="submission" date="2017-03" db="EMBL/GenBank/DDBJ databases">
        <title>Phytopthora megakarya and P. palmivora, two closely related causual agents of cacao black pod achieved similar genome size and gene model numbers by different mechanisms.</title>
        <authorList>
            <person name="Ali S."/>
            <person name="Shao J."/>
            <person name="Larry D.J."/>
            <person name="Kronmiller B."/>
            <person name="Shen D."/>
            <person name="Strem M.D."/>
            <person name="Melnick R.L."/>
            <person name="Guiltinan M.J."/>
            <person name="Tyler B.M."/>
            <person name="Meinhardt L.W."/>
            <person name="Bailey B.A."/>
        </authorList>
    </citation>
    <scope>NUCLEOTIDE SEQUENCE [LARGE SCALE GENOMIC DNA]</scope>
    <source>
        <strain evidence="10">zdho120</strain>
    </source>
</reference>
<accession>A0A225UY62</accession>
<dbReference type="AlphaFoldDB" id="A0A225UY62"/>